<dbReference type="Pfam" id="PF06985">
    <property type="entry name" value="HET"/>
    <property type="match status" value="1"/>
</dbReference>
<dbReference type="OrthoDB" id="5362512at2759"/>
<feature type="domain" description="Heterokaryon incompatibility" evidence="1">
    <location>
        <begin position="77"/>
        <end position="223"/>
    </location>
</feature>
<dbReference type="Proteomes" id="UP001140513">
    <property type="component" value="Unassembled WGS sequence"/>
</dbReference>
<gene>
    <name evidence="2" type="ORF">N0V89_003597</name>
</gene>
<dbReference type="PANTHER" id="PTHR33112:SF10">
    <property type="entry name" value="TOL"/>
    <property type="match status" value="1"/>
</dbReference>
<reference evidence="2" key="1">
    <citation type="submission" date="2022-10" db="EMBL/GenBank/DDBJ databases">
        <title>Tapping the CABI collections for fungal endophytes: first genome assemblies for Collariella, Neodidymelliopsis, Ascochyta clinopodiicola, Didymella pomorum, Didymosphaeria variabile, Neocosmospora piperis and Neocucurbitaria cava.</title>
        <authorList>
            <person name="Hill R."/>
        </authorList>
    </citation>
    <scope>NUCLEOTIDE SEQUENCE</scope>
    <source>
        <strain evidence="2">IMI 356815</strain>
    </source>
</reference>
<dbReference type="InterPro" id="IPR010730">
    <property type="entry name" value="HET"/>
</dbReference>
<sequence length="541" mass="61216">MDNPVEHVASDTAGSVTSGSRLLKWYQGCLNHHEDCRPIFDSSYRPSRLLDLRQAPSEPVKLVAFDGEDLESSSPAYATLSHCWGSSQPLRLLTTNIEQLKEGIPRDTIPRVFSEAIDVCWHLGLRYLWIDSLCILQDSVEDWVRESQLMGMIYSRAMINIGATGSTNCNGSLFNTAQEAPSVGLVAWEGVDDIKYVVVENDIEWSKSFMDQPLLRRAWVMQERLLATRMIHFAQSQLVWECRTTAATEAYPVRVPEALWPFHNRRNRFWGAEFTEDDGAWSVLVGEYSKCELTFSKDKLVALSGLVTALEATGLTRGRYWAGMWEADLPYCLLWTRGAIDPSQQEASRPSAYRAPSWSWASLNHPIWTAWASGSAESPLVSHWGVKEEKGPSSSASLLLHYPVSIHLKGPLVQVEIQVKGPRVEAIGRGIERVQGVSYSIARIVKKRSTIDFRDDFWDDAWNDVVFDDFDETNLIKKTWGAPIYECEEWIEDADDDMRLLGLLLEEVEHGTFRRIGAFSIGHLPDRQALKRLAARTYTII</sequence>
<evidence type="ECO:0000313" key="3">
    <source>
        <dbReference type="Proteomes" id="UP001140513"/>
    </source>
</evidence>
<dbReference type="GeneID" id="80907127"/>
<organism evidence="2 3">
    <name type="scientific">Didymosphaeria variabile</name>
    <dbReference type="NCBI Taxonomy" id="1932322"/>
    <lineage>
        <taxon>Eukaryota</taxon>
        <taxon>Fungi</taxon>
        <taxon>Dikarya</taxon>
        <taxon>Ascomycota</taxon>
        <taxon>Pezizomycotina</taxon>
        <taxon>Dothideomycetes</taxon>
        <taxon>Pleosporomycetidae</taxon>
        <taxon>Pleosporales</taxon>
        <taxon>Massarineae</taxon>
        <taxon>Didymosphaeriaceae</taxon>
        <taxon>Didymosphaeria</taxon>
    </lineage>
</organism>
<keyword evidence="3" id="KW-1185">Reference proteome</keyword>
<protein>
    <recommendedName>
        <fullName evidence="1">Heterokaryon incompatibility domain-containing protein</fullName>
    </recommendedName>
</protein>
<dbReference type="EMBL" id="JAPEUX010000003">
    <property type="protein sequence ID" value="KAJ4355577.1"/>
    <property type="molecule type" value="Genomic_DNA"/>
</dbReference>
<dbReference type="RefSeq" id="XP_056072703.1">
    <property type="nucleotide sequence ID" value="XM_056212395.1"/>
</dbReference>
<name>A0A9W8XP16_9PLEO</name>
<dbReference type="AlphaFoldDB" id="A0A9W8XP16"/>
<evidence type="ECO:0000259" key="1">
    <source>
        <dbReference type="Pfam" id="PF06985"/>
    </source>
</evidence>
<accession>A0A9W8XP16</accession>
<comment type="caution">
    <text evidence="2">The sequence shown here is derived from an EMBL/GenBank/DDBJ whole genome shotgun (WGS) entry which is preliminary data.</text>
</comment>
<dbReference type="PANTHER" id="PTHR33112">
    <property type="entry name" value="DOMAIN PROTEIN, PUTATIVE-RELATED"/>
    <property type="match status" value="1"/>
</dbReference>
<proteinExistence type="predicted"/>
<evidence type="ECO:0000313" key="2">
    <source>
        <dbReference type="EMBL" id="KAJ4355577.1"/>
    </source>
</evidence>